<organism evidence="2 3">
    <name type="scientific">Drosophila willistoni</name>
    <name type="common">Fruit fly</name>
    <dbReference type="NCBI Taxonomy" id="7260"/>
    <lineage>
        <taxon>Eukaryota</taxon>
        <taxon>Metazoa</taxon>
        <taxon>Ecdysozoa</taxon>
        <taxon>Arthropoda</taxon>
        <taxon>Hexapoda</taxon>
        <taxon>Insecta</taxon>
        <taxon>Pterygota</taxon>
        <taxon>Neoptera</taxon>
        <taxon>Endopterygota</taxon>
        <taxon>Diptera</taxon>
        <taxon>Brachycera</taxon>
        <taxon>Muscomorpha</taxon>
        <taxon>Ephydroidea</taxon>
        <taxon>Drosophilidae</taxon>
        <taxon>Drosophila</taxon>
        <taxon>Sophophora</taxon>
    </lineage>
</organism>
<dbReference type="InParanoid" id="A0A0Q9X2F7"/>
<keyword evidence="1" id="KW-0812">Transmembrane</keyword>
<gene>
    <name evidence="2" type="primary">Dwil\GK27436</name>
    <name evidence="2" type="ORF">Dwil_GK27436</name>
</gene>
<evidence type="ECO:0000256" key="1">
    <source>
        <dbReference type="SAM" id="Phobius"/>
    </source>
</evidence>
<dbReference type="EMBL" id="CH964232">
    <property type="protein sequence ID" value="KRF99297.1"/>
    <property type="molecule type" value="Genomic_DNA"/>
</dbReference>
<keyword evidence="3" id="KW-1185">Reference proteome</keyword>
<keyword evidence="1" id="KW-0472">Membrane</keyword>
<evidence type="ECO:0000313" key="3">
    <source>
        <dbReference type="Proteomes" id="UP000007798"/>
    </source>
</evidence>
<reference evidence="2 3" key="1">
    <citation type="journal article" date="2007" name="Nature">
        <title>Evolution of genes and genomes on the Drosophila phylogeny.</title>
        <authorList>
            <consortium name="Drosophila 12 Genomes Consortium"/>
            <person name="Clark A.G."/>
            <person name="Eisen M.B."/>
            <person name="Smith D.R."/>
            <person name="Bergman C.M."/>
            <person name="Oliver B."/>
            <person name="Markow T.A."/>
            <person name="Kaufman T.C."/>
            <person name="Kellis M."/>
            <person name="Gelbart W."/>
            <person name="Iyer V.N."/>
            <person name="Pollard D.A."/>
            <person name="Sackton T.B."/>
            <person name="Larracuente A.M."/>
            <person name="Singh N.D."/>
            <person name="Abad J.P."/>
            <person name="Abt D.N."/>
            <person name="Adryan B."/>
            <person name="Aguade M."/>
            <person name="Akashi H."/>
            <person name="Anderson W.W."/>
            <person name="Aquadro C.F."/>
            <person name="Ardell D.H."/>
            <person name="Arguello R."/>
            <person name="Artieri C.G."/>
            <person name="Barbash D.A."/>
            <person name="Barker D."/>
            <person name="Barsanti P."/>
            <person name="Batterham P."/>
            <person name="Batzoglou S."/>
            <person name="Begun D."/>
            <person name="Bhutkar A."/>
            <person name="Blanco E."/>
            <person name="Bosak S.A."/>
            <person name="Bradley R.K."/>
            <person name="Brand A.D."/>
            <person name="Brent M.R."/>
            <person name="Brooks A.N."/>
            <person name="Brown R.H."/>
            <person name="Butlin R.K."/>
            <person name="Caggese C."/>
            <person name="Calvi B.R."/>
            <person name="Bernardo de Carvalho A."/>
            <person name="Caspi A."/>
            <person name="Castrezana S."/>
            <person name="Celniker S.E."/>
            <person name="Chang J.L."/>
            <person name="Chapple C."/>
            <person name="Chatterji S."/>
            <person name="Chinwalla A."/>
            <person name="Civetta A."/>
            <person name="Clifton S.W."/>
            <person name="Comeron J.M."/>
            <person name="Costello J.C."/>
            <person name="Coyne J.A."/>
            <person name="Daub J."/>
            <person name="David R.G."/>
            <person name="Delcher A.L."/>
            <person name="Delehaunty K."/>
            <person name="Do C.B."/>
            <person name="Ebling H."/>
            <person name="Edwards K."/>
            <person name="Eickbush T."/>
            <person name="Evans J.D."/>
            <person name="Filipski A."/>
            <person name="Findeiss S."/>
            <person name="Freyhult E."/>
            <person name="Fulton L."/>
            <person name="Fulton R."/>
            <person name="Garcia A.C."/>
            <person name="Gardiner A."/>
            <person name="Garfield D.A."/>
            <person name="Garvin B.E."/>
            <person name="Gibson G."/>
            <person name="Gilbert D."/>
            <person name="Gnerre S."/>
            <person name="Godfrey J."/>
            <person name="Good R."/>
            <person name="Gotea V."/>
            <person name="Gravely B."/>
            <person name="Greenberg A.J."/>
            <person name="Griffiths-Jones S."/>
            <person name="Gross S."/>
            <person name="Guigo R."/>
            <person name="Gustafson E.A."/>
            <person name="Haerty W."/>
            <person name="Hahn M.W."/>
            <person name="Halligan D.L."/>
            <person name="Halpern A.L."/>
            <person name="Halter G.M."/>
            <person name="Han M.V."/>
            <person name="Heger A."/>
            <person name="Hillier L."/>
            <person name="Hinrichs A.S."/>
            <person name="Holmes I."/>
            <person name="Hoskins R.A."/>
            <person name="Hubisz M.J."/>
            <person name="Hultmark D."/>
            <person name="Huntley M.A."/>
            <person name="Jaffe D.B."/>
            <person name="Jagadeeshan S."/>
            <person name="Jeck W.R."/>
            <person name="Johnson J."/>
            <person name="Jones C.D."/>
            <person name="Jordan W.C."/>
            <person name="Karpen G.H."/>
            <person name="Kataoka E."/>
            <person name="Keightley P.D."/>
            <person name="Kheradpour P."/>
            <person name="Kirkness E.F."/>
            <person name="Koerich L.B."/>
            <person name="Kristiansen K."/>
            <person name="Kudrna D."/>
            <person name="Kulathinal R.J."/>
            <person name="Kumar S."/>
            <person name="Kwok R."/>
            <person name="Lander E."/>
            <person name="Langley C.H."/>
            <person name="Lapoint R."/>
            <person name="Lazzaro B.P."/>
            <person name="Lee S.J."/>
            <person name="Levesque L."/>
            <person name="Li R."/>
            <person name="Lin C.F."/>
            <person name="Lin M.F."/>
            <person name="Lindblad-Toh K."/>
            <person name="Llopart A."/>
            <person name="Long M."/>
            <person name="Low L."/>
            <person name="Lozovsky E."/>
            <person name="Lu J."/>
            <person name="Luo M."/>
            <person name="Machado C.A."/>
            <person name="Makalowski W."/>
            <person name="Marzo M."/>
            <person name="Matsuda M."/>
            <person name="Matzkin L."/>
            <person name="McAllister B."/>
            <person name="McBride C.S."/>
            <person name="McKernan B."/>
            <person name="McKernan K."/>
            <person name="Mendez-Lago M."/>
            <person name="Minx P."/>
            <person name="Mollenhauer M.U."/>
            <person name="Montooth K."/>
            <person name="Mount S.M."/>
            <person name="Mu X."/>
            <person name="Myers E."/>
            <person name="Negre B."/>
            <person name="Newfeld S."/>
            <person name="Nielsen R."/>
            <person name="Noor M.A."/>
            <person name="O'Grady P."/>
            <person name="Pachter L."/>
            <person name="Papaceit M."/>
            <person name="Parisi M.J."/>
            <person name="Parisi M."/>
            <person name="Parts L."/>
            <person name="Pedersen J.S."/>
            <person name="Pesole G."/>
            <person name="Phillippy A.M."/>
            <person name="Ponting C.P."/>
            <person name="Pop M."/>
            <person name="Porcelli D."/>
            <person name="Powell J.R."/>
            <person name="Prohaska S."/>
            <person name="Pruitt K."/>
            <person name="Puig M."/>
            <person name="Quesneville H."/>
            <person name="Ram K.R."/>
            <person name="Rand D."/>
            <person name="Rasmussen M.D."/>
            <person name="Reed L.K."/>
            <person name="Reenan R."/>
            <person name="Reily A."/>
            <person name="Remington K.A."/>
            <person name="Rieger T.T."/>
            <person name="Ritchie M.G."/>
            <person name="Robin C."/>
            <person name="Rogers Y.H."/>
            <person name="Rohde C."/>
            <person name="Rozas J."/>
            <person name="Rubenfield M.J."/>
            <person name="Ruiz A."/>
            <person name="Russo S."/>
            <person name="Salzberg S.L."/>
            <person name="Sanchez-Gracia A."/>
            <person name="Saranga D.J."/>
            <person name="Sato H."/>
            <person name="Schaeffer S.W."/>
            <person name="Schatz M.C."/>
            <person name="Schlenke T."/>
            <person name="Schwartz R."/>
            <person name="Segarra C."/>
            <person name="Singh R.S."/>
            <person name="Sirot L."/>
            <person name="Sirota M."/>
            <person name="Sisneros N.B."/>
            <person name="Smith C.D."/>
            <person name="Smith T.F."/>
            <person name="Spieth J."/>
            <person name="Stage D.E."/>
            <person name="Stark A."/>
            <person name="Stephan W."/>
            <person name="Strausberg R.L."/>
            <person name="Strempel S."/>
            <person name="Sturgill D."/>
            <person name="Sutton G."/>
            <person name="Sutton G.G."/>
            <person name="Tao W."/>
            <person name="Teichmann S."/>
            <person name="Tobari Y.N."/>
            <person name="Tomimura Y."/>
            <person name="Tsolas J.M."/>
            <person name="Valente V.L."/>
            <person name="Venter E."/>
            <person name="Venter J.C."/>
            <person name="Vicario S."/>
            <person name="Vieira F.G."/>
            <person name="Vilella A.J."/>
            <person name="Villasante A."/>
            <person name="Walenz B."/>
            <person name="Wang J."/>
            <person name="Wasserman M."/>
            <person name="Watts T."/>
            <person name="Wilson D."/>
            <person name="Wilson R.K."/>
            <person name="Wing R.A."/>
            <person name="Wolfner M.F."/>
            <person name="Wong A."/>
            <person name="Wong G.K."/>
            <person name="Wu C.I."/>
            <person name="Wu G."/>
            <person name="Yamamoto D."/>
            <person name="Yang H.P."/>
            <person name="Yang S.P."/>
            <person name="Yorke J.A."/>
            <person name="Yoshida K."/>
            <person name="Zdobnov E."/>
            <person name="Zhang P."/>
            <person name="Zhang Y."/>
            <person name="Zimin A.V."/>
            <person name="Baldwin J."/>
            <person name="Abdouelleil A."/>
            <person name="Abdulkadir J."/>
            <person name="Abebe A."/>
            <person name="Abera B."/>
            <person name="Abreu J."/>
            <person name="Acer S.C."/>
            <person name="Aftuck L."/>
            <person name="Alexander A."/>
            <person name="An P."/>
            <person name="Anderson E."/>
            <person name="Anderson S."/>
            <person name="Arachi H."/>
            <person name="Azer M."/>
            <person name="Bachantsang P."/>
            <person name="Barry A."/>
            <person name="Bayul T."/>
            <person name="Berlin A."/>
            <person name="Bessette D."/>
            <person name="Bloom T."/>
            <person name="Blye J."/>
            <person name="Boguslavskiy L."/>
            <person name="Bonnet C."/>
            <person name="Boukhgalter B."/>
            <person name="Bourzgui I."/>
            <person name="Brown A."/>
            <person name="Cahill P."/>
            <person name="Channer S."/>
            <person name="Cheshatsang Y."/>
            <person name="Chuda L."/>
            <person name="Citroen M."/>
            <person name="Collymore A."/>
            <person name="Cooke P."/>
            <person name="Costello M."/>
            <person name="D'Aco K."/>
            <person name="Daza R."/>
            <person name="De Haan G."/>
            <person name="DeGray S."/>
            <person name="DeMaso C."/>
            <person name="Dhargay N."/>
            <person name="Dooley K."/>
            <person name="Dooley E."/>
            <person name="Doricent M."/>
            <person name="Dorje P."/>
            <person name="Dorjee K."/>
            <person name="Dupes A."/>
            <person name="Elong R."/>
            <person name="Falk J."/>
            <person name="Farina A."/>
            <person name="Faro S."/>
            <person name="Ferguson D."/>
            <person name="Fisher S."/>
            <person name="Foley C.D."/>
            <person name="Franke A."/>
            <person name="Friedrich D."/>
            <person name="Gadbois L."/>
            <person name="Gearin G."/>
            <person name="Gearin C.R."/>
            <person name="Giannoukos G."/>
            <person name="Goode T."/>
            <person name="Graham J."/>
            <person name="Grandbois E."/>
            <person name="Grewal S."/>
            <person name="Gyaltsen K."/>
            <person name="Hafez N."/>
            <person name="Hagos B."/>
            <person name="Hall J."/>
            <person name="Henson C."/>
            <person name="Hollinger A."/>
            <person name="Honan T."/>
            <person name="Huard M.D."/>
            <person name="Hughes L."/>
            <person name="Hurhula B."/>
            <person name="Husby M.E."/>
            <person name="Kamat A."/>
            <person name="Kanga B."/>
            <person name="Kashin S."/>
            <person name="Khazanovich D."/>
            <person name="Kisner P."/>
            <person name="Lance K."/>
            <person name="Lara M."/>
            <person name="Lee W."/>
            <person name="Lennon N."/>
            <person name="Letendre F."/>
            <person name="LeVine R."/>
            <person name="Lipovsky A."/>
            <person name="Liu X."/>
            <person name="Liu J."/>
            <person name="Liu S."/>
            <person name="Lokyitsang T."/>
            <person name="Lokyitsang Y."/>
            <person name="Lubonja R."/>
            <person name="Lui A."/>
            <person name="MacDonald P."/>
            <person name="Magnisalis V."/>
            <person name="Maru K."/>
            <person name="Matthews C."/>
            <person name="McCusker W."/>
            <person name="McDonough S."/>
            <person name="Mehta T."/>
            <person name="Meldrim J."/>
            <person name="Meneus L."/>
            <person name="Mihai O."/>
            <person name="Mihalev A."/>
            <person name="Mihova T."/>
            <person name="Mittelman R."/>
            <person name="Mlenga V."/>
            <person name="Montmayeur A."/>
            <person name="Mulrain L."/>
            <person name="Navidi A."/>
            <person name="Naylor J."/>
            <person name="Negash T."/>
            <person name="Nguyen T."/>
            <person name="Nguyen N."/>
            <person name="Nicol R."/>
            <person name="Norbu C."/>
            <person name="Norbu N."/>
            <person name="Novod N."/>
            <person name="O'Neill B."/>
            <person name="Osman S."/>
            <person name="Markiewicz E."/>
            <person name="Oyono O.L."/>
            <person name="Patti C."/>
            <person name="Phunkhang P."/>
            <person name="Pierre F."/>
            <person name="Priest M."/>
            <person name="Raghuraman S."/>
            <person name="Rege F."/>
            <person name="Reyes R."/>
            <person name="Rise C."/>
            <person name="Rogov P."/>
            <person name="Ross K."/>
            <person name="Ryan E."/>
            <person name="Settipalli S."/>
            <person name="Shea T."/>
            <person name="Sherpa N."/>
            <person name="Shi L."/>
            <person name="Shih D."/>
            <person name="Sparrow T."/>
            <person name="Spaulding J."/>
            <person name="Stalker J."/>
            <person name="Stange-Thomann N."/>
            <person name="Stavropoulos S."/>
            <person name="Stone C."/>
            <person name="Strader C."/>
            <person name="Tesfaye S."/>
            <person name="Thomson T."/>
            <person name="Thoulutsang Y."/>
            <person name="Thoulutsang D."/>
            <person name="Topham K."/>
            <person name="Topping I."/>
            <person name="Tsamla T."/>
            <person name="Vassiliev H."/>
            <person name="Vo A."/>
            <person name="Wangchuk T."/>
            <person name="Wangdi T."/>
            <person name="Weiand M."/>
            <person name="Wilkinson J."/>
            <person name="Wilson A."/>
            <person name="Yadav S."/>
            <person name="Young G."/>
            <person name="Yu Q."/>
            <person name="Zembek L."/>
            <person name="Zhong D."/>
            <person name="Zimmer A."/>
            <person name="Zwirko Z."/>
            <person name="Jaffe D.B."/>
            <person name="Alvarez P."/>
            <person name="Brockman W."/>
            <person name="Butler J."/>
            <person name="Chin C."/>
            <person name="Gnerre S."/>
            <person name="Grabherr M."/>
            <person name="Kleber M."/>
            <person name="Mauceli E."/>
            <person name="MacCallum I."/>
        </authorList>
    </citation>
    <scope>NUCLEOTIDE SEQUENCE [LARGE SCALE GENOMIC DNA]</scope>
    <source>
        <strain evidence="3">Tucson 14030-0811.24</strain>
    </source>
</reference>
<protein>
    <submittedName>
        <fullName evidence="2">Uncharacterized protein</fullName>
    </submittedName>
</protein>
<dbReference type="Proteomes" id="UP000007798">
    <property type="component" value="Unassembled WGS sequence"/>
</dbReference>
<name>A0A0Q9X2F7_DROWI</name>
<sequence length="70" mass="7928">MSTLLDLFNTGTCLCLSLVWLQLSLVNMLLDYLKTTVPLSLVRQRQLDETEETMQGECTLGAISVWMLFS</sequence>
<accession>A0A0Q9X2F7</accession>
<keyword evidence="1" id="KW-1133">Transmembrane helix</keyword>
<feature type="transmembrane region" description="Helical" evidence="1">
    <location>
        <begin position="7"/>
        <end position="30"/>
    </location>
</feature>
<proteinExistence type="predicted"/>
<dbReference type="AlphaFoldDB" id="A0A0Q9X2F7"/>
<dbReference type="OrthoDB" id="7863950at2759"/>
<evidence type="ECO:0000313" key="2">
    <source>
        <dbReference type="EMBL" id="KRF99297.1"/>
    </source>
</evidence>